<dbReference type="SUPFAM" id="SSF49899">
    <property type="entry name" value="Concanavalin A-like lectins/glucanases"/>
    <property type="match status" value="1"/>
</dbReference>
<dbReference type="Pfam" id="PF13385">
    <property type="entry name" value="Laminin_G_3"/>
    <property type="match status" value="1"/>
</dbReference>
<dbReference type="InterPro" id="IPR002909">
    <property type="entry name" value="IPT_dom"/>
</dbReference>
<comment type="caution">
    <text evidence="3">The sequence shown here is derived from an EMBL/GenBank/DDBJ whole genome shotgun (WGS) entry which is preliminary data.</text>
</comment>
<dbReference type="Gene3D" id="2.60.40.10">
    <property type="entry name" value="Immunoglobulins"/>
    <property type="match status" value="5"/>
</dbReference>
<reference evidence="3 4" key="1">
    <citation type="journal article" date="2015" name="Nature">
        <title>rRNA introns, odd ribosomes, and small enigmatic genomes across a large radiation of phyla.</title>
        <authorList>
            <person name="Brown C.T."/>
            <person name="Hug L.A."/>
            <person name="Thomas B.C."/>
            <person name="Sharon I."/>
            <person name="Castelle C.J."/>
            <person name="Singh A."/>
            <person name="Wilkins M.J."/>
            <person name="Williams K.H."/>
            <person name="Banfield J.F."/>
        </authorList>
    </citation>
    <scope>NUCLEOTIDE SEQUENCE [LARGE SCALE GENOMIC DNA]</scope>
</reference>
<dbReference type="InterPro" id="IPR014756">
    <property type="entry name" value="Ig_E-set"/>
</dbReference>
<feature type="domain" description="IPT/TIG" evidence="2">
    <location>
        <begin position="664"/>
        <end position="757"/>
    </location>
</feature>
<dbReference type="InterPro" id="IPR013783">
    <property type="entry name" value="Ig-like_fold"/>
</dbReference>
<dbReference type="Pfam" id="PF01833">
    <property type="entry name" value="TIG"/>
    <property type="match status" value="1"/>
</dbReference>
<evidence type="ECO:0000313" key="3">
    <source>
        <dbReference type="EMBL" id="KKS56877.1"/>
    </source>
</evidence>
<feature type="transmembrane region" description="Helical" evidence="1">
    <location>
        <begin position="51"/>
        <end position="76"/>
    </location>
</feature>
<sequence>MLWLKKNKNFKIKLFVLGFLALGLFVALPALAQINTGIEFGQYTGLVNTDIRIIVAKIIRVALGLLGIVALGFLLYGGFIYMTSEGNEKKLEEAKTIIKNAVIGLVIILSAFSIAQFVITRLTNSIIDDFCTQNPEACVNCLTNPSDPICAPPFCADPIICPVGGNTFFASVIPQGSLPLYNVVVNIGFFNGFGSAGVNRTTINSSTVSIVKQLPDGTYDTDNYPGFFEFLSDSSVAFHPQGNCGSGNPATDCFATNTLYRVTLSPSIKSSGGADLDCVNHVCVSTFTTGDKYDAAAPGVEMVLPGLWAIVGDNRATTISANYSDDSGVKQLDFITKQNQVISTIAQLTINPFEANGSREFNLWIPHLTNFEKAETATLAARAYDLDNHRTTSTIQNIKIIPSYCFNGNLDTDKKEEEAHSADGITPDCGLNSECGACAGQRCYTNFSCAGGYCDLTTHQCLIRPKILNVAPLQAGAGSLITLKGLNFGSSEGQILLNNIPAPAVACPLTGNNPTWNNNSVVARVPIGNTSGIIEIRTTGYSGGADLGHFDKTDDTDWGFKGIFSATAEVLPGLICVSPATEAPFNNVTLAGENFGVKIGKVNFSYLPINGNSIVDWQANGQRITTKVPQMPGQTLSISVNTFENKVSNSVPFTIKSVAQNLVPRIDSIDPENGPVGTYLTISGANFGESGSVVFKVNPADENETRILADLPPSYCSNSWKPTQVIVKVPAALSSAMDGVSTADYYVQVRTGSGSAVFTSNWQKFTINKNPLQPGLCSVSPNNGPISTIITLQGEGFGPAANNGAVEYWQNVTSSFSNAVSPRIWENLKIIDAVPIGVKTGKIKVWSNEKNLYSRNSINFKVQNCKEEISAGKKLNEICGDGQKCCDGGSCIDATAACPEETGLKSSMFAWSFSTGQLPVVPRVVEECVSGKVPSPTPSQLWDDSTNVCLNTQIKVRFTSLIKQSTIIKGNSFIIQKCTGGTCPASGWVEEIGGNLSFELSDGTLDPGSGGYDTIIFSPDSGLLNQNTWYRVVLTTQIKSFVPTDSLLEKEMLPSPTGICPTVGGSSASYCFNFKTKNSTELCKLGSAVVIPHLFTAKDFNTLYYPGTKILYNVSAVASDNKCWLIDANAYNWQWNAGFNVGDTSIYASITNDKWPAGDPNVGRGKPNQDLTTLDKITPVSGEKVWVKTESGGSSIRDNAILYVFPSKPKIISYKPICNTACINSSIEVKFDIRVKGVEQNLQIYQCPDENCNVQTNNLLGSVVNSSDCNQEVGANKACRNFNISLAPLGTNLLPNTYYRIKLSAKNNVKSEGGVPLADEDLNYNCGGGNYCAFSWTFRTKNDSNVCRIERVKISPATSTVYWIGSQSALVSSAFGTPDNCLAEGQQLNAFAYNWSWQSQNSNVAFVSNYDLGVRRGGSSALTNYCGDGAIQSNALETCDNNTANCSTDCQILPRLKLGTSACFNRTDPNCCGNGGPYSTPEKNEECDLGAENGLPGSTCTAGCLFTTANPISLAHCVATIGGSSTTKESRCLNQYRAVPVCGNGVIENNEECDGGANCANNCLLTTGFETALGNGLIDPLQYATAIGQGTPDSNKHQKTQIYADTEGKRGVADFVLQCGYTPVDSSCPLGDADKGAGKNSCCYERPAVVEDVDTLPRNGLQTNICPNALLSVKFDQPMEENSFTSTTLGYFNIALAKTTSTPNCAQGTYLLGQKEEEPHNFWQKIKFAARRFFGRPVQAEYFCAGDIIYDLKIREISTVIGGVNATTTQAILELKQPLAENTNYRLVVFKESRNIEGVRMQNTRIIDFKTAGNLCKIDHLSLDPAVQIFTRKDETHQFNAKPQFVAPGTSLVQELMPMPGAYNWEYGWIDGDFPPPDIIGITSINDSADVKALGKNGDTAIGAFTRITEDTSRDTTVGRVFSATGTISVFLCENPWPSFNPYSPGLGLGYFDALDNKNAISEGNGWTNFKLLYCRDTGKSNDIADDLGALNLNTPLYHQTGGHQDSSGIFKEFFFTFANSVNRDSIGLRVYPNPNYLSTKDWYNSQPWIPKGSTNAVRIGSDDHVYQALQEGRTYYVNGLNISLDNKIYSNVYVFSFSDNPSSETLNVVTQLLNNFTLNVNFTGKARLAQINRDFVRFKDLKAVSEKLAGYYATKGFFPKLTESTEYGTFLPSYTNSKWKSWQLLSNSLGFGMPIDPLNNFYECGNSEVFADGENLGPYNADTCWNEANSTFICPGGSHVYQYQTIAGASSVIKADLEIVSGLTWARNLNDFLNIKLCSLNKNVCKTDTDCLPGGGNCSISGVDFQLYNSCNNVIQTAQTQCGVCTPGETRLVSCLPVNDPLTSADESKYPGQKLEKCKTDCLGWDSDVSSLIGRWTFDTADVSGNTILDKSGYGNNGKLINTAEFLQGKISNAIKFPAPVSNPPYITIPANNQSIKDFQNNGSFTFALWFNISNYPADSTAKFLISNFRGGYPGSGVYIAIRGKKIMASIRNQPTDSSKCTGSGNASGCAPNTEIGFPSSQPDLNKDQWYHLAVAGDWDGIHSSTTLFLDGQKISQVVNGYRVKASGDSLALNNSLTSNPEHYFEGLLDDARIYNRALTGEEISFIYTHTSSQTGSCVSAGFCGDGIENGPEICDDGFNNGKYGYCKADCTLNTANKCGDQYFTKGNEVCDSSAFKYEIFTSGPLSFYLWAQKENNFSEIDSSNKGWCDNDNLYFCSSSNECPTGGNCIRSGAKYNTVKEGSCAYDCQGRDYCGDGLINPVYEECEASETCQIGSCSGGLSVNKYCEKDQDCQSGQCENYQPGKKYCQMTNEVKSVKQASATGWPYYVDNTSATKNFSNDSCSWDNNSLDLAYFSSPDISCLPFKAPELPVYLANCGIDSDNDGNYKDQGEECDFGPANGDACVPQQGAPSCTYCAFGCKIMTISQ</sequence>
<accession>A0A0G1A751</accession>
<protein>
    <recommendedName>
        <fullName evidence="2">IPT/TIG domain-containing protein</fullName>
    </recommendedName>
</protein>
<feature type="transmembrane region" description="Helical" evidence="1">
    <location>
        <begin position="97"/>
        <end position="119"/>
    </location>
</feature>
<keyword evidence="1" id="KW-1133">Transmembrane helix</keyword>
<dbReference type="InterPro" id="IPR013320">
    <property type="entry name" value="ConA-like_dom_sf"/>
</dbReference>
<keyword evidence="1" id="KW-0472">Membrane</keyword>
<dbReference type="Proteomes" id="UP000034837">
    <property type="component" value="Unassembled WGS sequence"/>
</dbReference>
<evidence type="ECO:0000256" key="1">
    <source>
        <dbReference type="SAM" id="Phobius"/>
    </source>
</evidence>
<name>A0A0G1A751_9BACT</name>
<dbReference type="EMBL" id="LCDO01000005">
    <property type="protein sequence ID" value="KKS56877.1"/>
    <property type="molecule type" value="Genomic_DNA"/>
</dbReference>
<keyword evidence="1" id="KW-0812">Transmembrane</keyword>
<evidence type="ECO:0000259" key="2">
    <source>
        <dbReference type="Pfam" id="PF01833"/>
    </source>
</evidence>
<dbReference type="Gene3D" id="2.60.120.200">
    <property type="match status" value="1"/>
</dbReference>
<evidence type="ECO:0000313" key="4">
    <source>
        <dbReference type="Proteomes" id="UP000034837"/>
    </source>
</evidence>
<dbReference type="InterPro" id="IPR043993">
    <property type="entry name" value="T4SS_pilin"/>
</dbReference>
<gene>
    <name evidence="3" type="ORF">UV20_C0005G0042</name>
</gene>
<proteinExistence type="predicted"/>
<organism evidence="3 4">
    <name type="scientific">Candidatus Magasanikbacteria bacterium GW2011_GWA2_42_32</name>
    <dbReference type="NCBI Taxonomy" id="1619039"/>
    <lineage>
        <taxon>Bacteria</taxon>
        <taxon>Candidatus Magasanikiibacteriota</taxon>
    </lineage>
</organism>
<dbReference type="SUPFAM" id="SSF81296">
    <property type="entry name" value="E set domains"/>
    <property type="match status" value="3"/>
</dbReference>
<dbReference type="Pfam" id="PF18895">
    <property type="entry name" value="T4SS_pilin"/>
    <property type="match status" value="1"/>
</dbReference>